<dbReference type="Proteomes" id="UP000546642">
    <property type="component" value="Unassembled WGS sequence"/>
</dbReference>
<dbReference type="GO" id="GO:0016787">
    <property type="term" value="F:hydrolase activity"/>
    <property type="evidence" value="ECO:0007669"/>
    <property type="project" value="UniProtKB-KW"/>
</dbReference>
<organism evidence="3 4">
    <name type="scientific">Nocardiopsis mwathae</name>
    <dbReference type="NCBI Taxonomy" id="1472723"/>
    <lineage>
        <taxon>Bacteria</taxon>
        <taxon>Bacillati</taxon>
        <taxon>Actinomycetota</taxon>
        <taxon>Actinomycetes</taxon>
        <taxon>Streptosporangiales</taxon>
        <taxon>Nocardiopsidaceae</taxon>
        <taxon>Nocardiopsis</taxon>
    </lineage>
</organism>
<proteinExistence type="predicted"/>
<keyword evidence="1 3" id="KW-0378">Hydrolase</keyword>
<dbReference type="EMBL" id="JACHDS010000002">
    <property type="protein sequence ID" value="MBB6175182.1"/>
    <property type="molecule type" value="Genomic_DNA"/>
</dbReference>
<dbReference type="InterPro" id="IPR036412">
    <property type="entry name" value="HAD-like_sf"/>
</dbReference>
<dbReference type="InterPro" id="IPR023198">
    <property type="entry name" value="PGP-like_dom2"/>
</dbReference>
<keyword evidence="4" id="KW-1185">Reference proteome</keyword>
<dbReference type="PANTHER" id="PTHR46470">
    <property type="entry name" value="N-ACYLNEURAMINATE-9-PHOSPHATASE"/>
    <property type="match status" value="1"/>
</dbReference>
<dbReference type="Pfam" id="PF00702">
    <property type="entry name" value="Hydrolase"/>
    <property type="match status" value="1"/>
</dbReference>
<evidence type="ECO:0000256" key="1">
    <source>
        <dbReference type="ARBA" id="ARBA00022801"/>
    </source>
</evidence>
<accession>A0A7W9YN03</accession>
<dbReference type="SFLD" id="SFLDG01129">
    <property type="entry name" value="C1.5:_HAD__Beta-PGM__Phosphata"/>
    <property type="match status" value="1"/>
</dbReference>
<reference evidence="3 4" key="1">
    <citation type="submission" date="2020-08" db="EMBL/GenBank/DDBJ databases">
        <title>Sequencing the genomes of 1000 actinobacteria strains.</title>
        <authorList>
            <person name="Klenk H.-P."/>
        </authorList>
    </citation>
    <scope>NUCLEOTIDE SEQUENCE [LARGE SCALE GENOMIC DNA]</scope>
    <source>
        <strain evidence="3 4">DSM 46659</strain>
    </source>
</reference>
<evidence type="ECO:0000313" key="3">
    <source>
        <dbReference type="EMBL" id="MBB6175182.1"/>
    </source>
</evidence>
<name>A0A7W9YN03_9ACTN</name>
<dbReference type="Gene3D" id="1.10.150.240">
    <property type="entry name" value="Putative phosphatase, domain 2"/>
    <property type="match status" value="1"/>
</dbReference>
<dbReference type="SUPFAM" id="SSF56784">
    <property type="entry name" value="HAD-like"/>
    <property type="match status" value="1"/>
</dbReference>
<evidence type="ECO:0000256" key="2">
    <source>
        <dbReference type="ARBA" id="ARBA00022842"/>
    </source>
</evidence>
<protein>
    <submittedName>
        <fullName evidence="3">Putative hydrolase of the HAD superfamily</fullName>
    </submittedName>
</protein>
<evidence type="ECO:0000313" key="4">
    <source>
        <dbReference type="Proteomes" id="UP000546642"/>
    </source>
</evidence>
<dbReference type="InterPro" id="IPR051400">
    <property type="entry name" value="HAD-like_hydrolase"/>
</dbReference>
<keyword evidence="2" id="KW-0460">Magnesium</keyword>
<dbReference type="SFLD" id="SFLDS00003">
    <property type="entry name" value="Haloacid_Dehalogenase"/>
    <property type="match status" value="1"/>
</dbReference>
<gene>
    <name evidence="3" type="ORF">HNR23_005324</name>
</gene>
<dbReference type="Gene3D" id="3.40.50.1000">
    <property type="entry name" value="HAD superfamily/HAD-like"/>
    <property type="match status" value="1"/>
</dbReference>
<dbReference type="AlphaFoldDB" id="A0A7W9YN03"/>
<sequence>MGPCDLIFDADDTLWEETLFFVRATDAFVDYLDHPTLSPDEVRRILDDIERDNSAAHGYGAAVFEQSLVECLERLRPEAPVTDADREVLRSFREIITDRRLELIAGVEETLHALVGRHRLFLLTKGHEGMQRRKIEESGLAPLFAGIGIVPEKDRRAYDDFAAAEGLDRAATWMIGNSPKSDILPALKAGMGAVFVPHPMTWTLEQDELPANHDRFHTVSPIGRLTEIF</sequence>
<comment type="caution">
    <text evidence="3">The sequence shown here is derived from an EMBL/GenBank/DDBJ whole genome shotgun (WGS) entry which is preliminary data.</text>
</comment>
<dbReference type="InterPro" id="IPR023214">
    <property type="entry name" value="HAD_sf"/>
</dbReference>
<dbReference type="RefSeq" id="WP_184080971.1">
    <property type="nucleotide sequence ID" value="NZ_JACHDS010000002.1"/>
</dbReference>